<organism evidence="1 2">
    <name type="scientific">Pararge aegeria aegeria</name>
    <dbReference type="NCBI Taxonomy" id="348720"/>
    <lineage>
        <taxon>Eukaryota</taxon>
        <taxon>Metazoa</taxon>
        <taxon>Ecdysozoa</taxon>
        <taxon>Arthropoda</taxon>
        <taxon>Hexapoda</taxon>
        <taxon>Insecta</taxon>
        <taxon>Pterygota</taxon>
        <taxon>Neoptera</taxon>
        <taxon>Endopterygota</taxon>
        <taxon>Lepidoptera</taxon>
        <taxon>Glossata</taxon>
        <taxon>Ditrysia</taxon>
        <taxon>Papilionoidea</taxon>
        <taxon>Nymphalidae</taxon>
        <taxon>Satyrinae</taxon>
        <taxon>Satyrini</taxon>
        <taxon>Parargina</taxon>
        <taxon>Pararge</taxon>
    </lineage>
</organism>
<comment type="caution">
    <text evidence="1">The sequence shown here is derived from an EMBL/GenBank/DDBJ whole genome shotgun (WGS) entry which is preliminary data.</text>
</comment>
<accession>A0A8S4SBV6</accession>
<protein>
    <submittedName>
        <fullName evidence="1">Jg23139 protein</fullName>
    </submittedName>
</protein>
<reference evidence="1" key="1">
    <citation type="submission" date="2022-03" db="EMBL/GenBank/DDBJ databases">
        <authorList>
            <person name="Lindestad O."/>
        </authorList>
    </citation>
    <scope>NUCLEOTIDE SEQUENCE</scope>
</reference>
<dbReference type="OrthoDB" id="10050074at2759"/>
<name>A0A8S4SBV6_9NEOP</name>
<dbReference type="Proteomes" id="UP000838756">
    <property type="component" value="Unassembled WGS sequence"/>
</dbReference>
<dbReference type="AlphaFoldDB" id="A0A8S4SBV6"/>
<evidence type="ECO:0000313" key="1">
    <source>
        <dbReference type="EMBL" id="CAH2258118.1"/>
    </source>
</evidence>
<proteinExistence type="predicted"/>
<sequence>MLKHIYYNEKRVAPELLTGFFSLDSAFRTDGRHPNHLIVSASFISPNLRATLNKRKPKHILHDPDDQITTDNAPYQAIQSTSAQSSPAKTRTPTSDVIRRWALTMALEACAFITFRNSFTPMDA</sequence>
<keyword evidence="2" id="KW-1185">Reference proteome</keyword>
<dbReference type="EMBL" id="CAKXAJ010026136">
    <property type="protein sequence ID" value="CAH2258118.1"/>
    <property type="molecule type" value="Genomic_DNA"/>
</dbReference>
<evidence type="ECO:0000313" key="2">
    <source>
        <dbReference type="Proteomes" id="UP000838756"/>
    </source>
</evidence>
<gene>
    <name evidence="1" type="primary">jg23139</name>
    <name evidence="1" type="ORF">PAEG_LOCUS23264</name>
</gene>